<dbReference type="OrthoDB" id="786061at2759"/>
<reference evidence="2" key="1">
    <citation type="submission" date="2022-04" db="EMBL/GenBank/DDBJ databases">
        <title>Carnegiea gigantea Genome sequencing and assembly v2.</title>
        <authorList>
            <person name="Copetti D."/>
            <person name="Sanderson M.J."/>
            <person name="Burquez A."/>
            <person name="Wojciechowski M.F."/>
        </authorList>
    </citation>
    <scope>NUCLEOTIDE SEQUENCE</scope>
    <source>
        <strain evidence="2">SGP5-SGP5p</strain>
        <tissue evidence="2">Aerial part</tissue>
    </source>
</reference>
<accession>A0A9Q1QGX0</accession>
<dbReference type="EMBL" id="JAKOGI010000155">
    <property type="protein sequence ID" value="KAJ8441747.1"/>
    <property type="molecule type" value="Genomic_DNA"/>
</dbReference>
<comment type="caution">
    <text evidence="2">The sequence shown here is derived from an EMBL/GenBank/DDBJ whole genome shotgun (WGS) entry which is preliminary data.</text>
</comment>
<dbReference type="AlphaFoldDB" id="A0A9Q1QGX0"/>
<gene>
    <name evidence="2" type="ORF">Cgig2_009176</name>
</gene>
<evidence type="ECO:0000313" key="3">
    <source>
        <dbReference type="Proteomes" id="UP001153076"/>
    </source>
</evidence>
<dbReference type="Proteomes" id="UP001153076">
    <property type="component" value="Unassembled WGS sequence"/>
</dbReference>
<sequence length="209" mass="23926">MEIKGNPILRRPKPIETQPNDSNLIGGVNDKKLNAQYKKSQLWKVSEKTIWRLKNGRRVLLHNKCLGKKKESPPSETSHLSKVGKKATMEAIVILSASAKCKLPSMPLGNHILRELNNKVLRETLDLLPIVRGDAHLKEEIAKIRTGDLVLRNMEAIGKRETQGKNTSNWEGQYMIIEEVRLGTFRLTIVKGNEVLRIWHSNNYRRHMI</sequence>
<feature type="region of interest" description="Disordered" evidence="1">
    <location>
        <begin position="1"/>
        <end position="27"/>
    </location>
</feature>
<evidence type="ECO:0000256" key="1">
    <source>
        <dbReference type="SAM" id="MobiDB-lite"/>
    </source>
</evidence>
<organism evidence="2 3">
    <name type="scientific">Carnegiea gigantea</name>
    <dbReference type="NCBI Taxonomy" id="171969"/>
    <lineage>
        <taxon>Eukaryota</taxon>
        <taxon>Viridiplantae</taxon>
        <taxon>Streptophyta</taxon>
        <taxon>Embryophyta</taxon>
        <taxon>Tracheophyta</taxon>
        <taxon>Spermatophyta</taxon>
        <taxon>Magnoliopsida</taxon>
        <taxon>eudicotyledons</taxon>
        <taxon>Gunneridae</taxon>
        <taxon>Pentapetalae</taxon>
        <taxon>Caryophyllales</taxon>
        <taxon>Cactineae</taxon>
        <taxon>Cactaceae</taxon>
        <taxon>Cactoideae</taxon>
        <taxon>Echinocereeae</taxon>
        <taxon>Carnegiea</taxon>
    </lineage>
</organism>
<evidence type="ECO:0000313" key="2">
    <source>
        <dbReference type="EMBL" id="KAJ8441747.1"/>
    </source>
</evidence>
<protein>
    <submittedName>
        <fullName evidence="2">Uncharacterized protein</fullName>
    </submittedName>
</protein>
<keyword evidence="3" id="KW-1185">Reference proteome</keyword>
<name>A0A9Q1QGX0_9CARY</name>
<proteinExistence type="predicted"/>